<gene>
    <name evidence="1" type="ORF">CLV42_11520</name>
</gene>
<sequence length="245" mass="27373">MAKQKSLFPYSGQLRDLIGYERNGEHFLRRRPEIVRQTAATRRAAQRFGVASRKAAMIRKAFYHELDIRCDNGHINRLNKLMINAAGNNTAITGFRFNQHAGTDRFFTVAPRLFRNEVLHIPPQILARYKGITMLEVKVIAARIDFNTHQVIGTETAMLMIDPRESFEGANISLNVRGEGTLVVALQVCGMYKNGPSCNRKYLAADIIAVAVPQMPECFKPGYPQGTTSALETVPDAGPAIVQRE</sequence>
<organism evidence="1 2">
    <name type="scientific">Chitinophaga ginsengisoli</name>
    <dbReference type="NCBI Taxonomy" id="363837"/>
    <lineage>
        <taxon>Bacteria</taxon>
        <taxon>Pseudomonadati</taxon>
        <taxon>Bacteroidota</taxon>
        <taxon>Chitinophagia</taxon>
        <taxon>Chitinophagales</taxon>
        <taxon>Chitinophagaceae</taxon>
        <taxon>Chitinophaga</taxon>
    </lineage>
</organism>
<name>A0A2P8FRV4_9BACT</name>
<comment type="caution">
    <text evidence="1">The sequence shown here is derived from an EMBL/GenBank/DDBJ whole genome shotgun (WGS) entry which is preliminary data.</text>
</comment>
<evidence type="ECO:0000313" key="1">
    <source>
        <dbReference type="EMBL" id="PSL24433.1"/>
    </source>
</evidence>
<proteinExistence type="predicted"/>
<keyword evidence="2" id="KW-1185">Reference proteome</keyword>
<dbReference type="Proteomes" id="UP000240978">
    <property type="component" value="Unassembled WGS sequence"/>
</dbReference>
<evidence type="ECO:0000313" key="2">
    <source>
        <dbReference type="Proteomes" id="UP000240978"/>
    </source>
</evidence>
<dbReference type="EMBL" id="PYGK01000015">
    <property type="protein sequence ID" value="PSL24433.1"/>
    <property type="molecule type" value="Genomic_DNA"/>
</dbReference>
<protein>
    <submittedName>
        <fullName evidence="1">Uncharacterized protein</fullName>
    </submittedName>
</protein>
<reference evidence="1 2" key="1">
    <citation type="submission" date="2018-03" db="EMBL/GenBank/DDBJ databases">
        <title>Genomic Encyclopedia of Archaeal and Bacterial Type Strains, Phase II (KMG-II): from individual species to whole genera.</title>
        <authorList>
            <person name="Goeker M."/>
        </authorList>
    </citation>
    <scope>NUCLEOTIDE SEQUENCE [LARGE SCALE GENOMIC DNA]</scope>
    <source>
        <strain evidence="1 2">DSM 18107</strain>
    </source>
</reference>
<dbReference type="OrthoDB" id="681012at2"/>
<dbReference type="AlphaFoldDB" id="A0A2P8FRV4"/>
<accession>A0A2P8FRV4</accession>
<dbReference type="RefSeq" id="WP_106604994.1">
    <property type="nucleotide sequence ID" value="NZ_PYGK01000015.1"/>
</dbReference>